<comment type="caution">
    <text evidence="2">The sequence shown here is derived from an EMBL/GenBank/DDBJ whole genome shotgun (WGS) entry which is preliminary data.</text>
</comment>
<dbReference type="EMBL" id="JAODOP010000004">
    <property type="protein sequence ID" value="MEF3835811.1"/>
    <property type="molecule type" value="Genomic_DNA"/>
</dbReference>
<name>A0ABU7XZK5_9FLAO</name>
<dbReference type="RefSeq" id="WP_303308090.1">
    <property type="nucleotide sequence ID" value="NZ_JAODOP010000004.1"/>
</dbReference>
<dbReference type="Pfam" id="PF11138">
    <property type="entry name" value="DUF2911"/>
    <property type="match status" value="1"/>
</dbReference>
<proteinExistence type="predicted"/>
<sequence length="174" mass="19812">MKIKSFTICVMIFTLFVVSNTAMSQVKSPKGNTEIVIEGVEISVDYSRPYKKGRDIFGGLVPYNKYWRTGANLATEISFSKDVKFGGKEIKSGRYRLYTIPGKTKWIVKLNSELGKKGFYEPNYDLDVLEVSATPKAMKQELEQFTIILKKHKKGAKLIMKWDMTKVVVPITLK</sequence>
<dbReference type="InterPro" id="IPR021314">
    <property type="entry name" value="DUF2911"/>
</dbReference>
<accession>A0ABU7XZK5</accession>
<feature type="signal peptide" evidence="1">
    <location>
        <begin position="1"/>
        <end position="24"/>
    </location>
</feature>
<feature type="chain" id="PRO_5046866973" evidence="1">
    <location>
        <begin position="25"/>
        <end position="174"/>
    </location>
</feature>
<protein>
    <submittedName>
        <fullName evidence="2">DUF2911 domain-containing protein</fullName>
    </submittedName>
</protein>
<keyword evidence="3" id="KW-1185">Reference proteome</keyword>
<gene>
    <name evidence="2" type="ORF">N1F79_21985</name>
</gene>
<evidence type="ECO:0000313" key="3">
    <source>
        <dbReference type="Proteomes" id="UP001337305"/>
    </source>
</evidence>
<dbReference type="Proteomes" id="UP001337305">
    <property type="component" value="Unassembled WGS sequence"/>
</dbReference>
<reference evidence="2 3" key="1">
    <citation type="submission" date="2022-09" db="EMBL/GenBank/DDBJ databases">
        <title>Genome sequencing of Flavivirga sp. MEBiC05379.</title>
        <authorList>
            <person name="Oh H.-M."/>
            <person name="Kwon K.K."/>
            <person name="Park M.J."/>
            <person name="Yang S.-H."/>
        </authorList>
    </citation>
    <scope>NUCLEOTIDE SEQUENCE [LARGE SCALE GENOMIC DNA]</scope>
    <source>
        <strain evidence="2 3">MEBiC05379</strain>
    </source>
</reference>
<evidence type="ECO:0000256" key="1">
    <source>
        <dbReference type="SAM" id="SignalP"/>
    </source>
</evidence>
<evidence type="ECO:0000313" key="2">
    <source>
        <dbReference type="EMBL" id="MEF3835811.1"/>
    </source>
</evidence>
<keyword evidence="1" id="KW-0732">Signal</keyword>
<organism evidence="2 3">
    <name type="scientific">Flavivirga spongiicola</name>
    <dbReference type="NCBI Taxonomy" id="421621"/>
    <lineage>
        <taxon>Bacteria</taxon>
        <taxon>Pseudomonadati</taxon>
        <taxon>Bacteroidota</taxon>
        <taxon>Flavobacteriia</taxon>
        <taxon>Flavobacteriales</taxon>
        <taxon>Flavobacteriaceae</taxon>
        <taxon>Flavivirga</taxon>
    </lineage>
</organism>